<evidence type="ECO:0000313" key="2">
    <source>
        <dbReference type="Proteomes" id="UP001301769"/>
    </source>
</evidence>
<evidence type="ECO:0000313" key="1">
    <source>
        <dbReference type="EMBL" id="KAK4208749.1"/>
    </source>
</evidence>
<gene>
    <name evidence="1" type="ORF">QBC37DRAFT_65749</name>
</gene>
<keyword evidence="2" id="KW-1185">Reference proteome</keyword>
<reference evidence="1" key="1">
    <citation type="journal article" date="2023" name="Mol. Phylogenet. Evol.">
        <title>Genome-scale phylogeny and comparative genomics of the fungal order Sordariales.</title>
        <authorList>
            <person name="Hensen N."/>
            <person name="Bonometti L."/>
            <person name="Westerberg I."/>
            <person name="Brannstrom I.O."/>
            <person name="Guillou S."/>
            <person name="Cros-Aarteil S."/>
            <person name="Calhoun S."/>
            <person name="Haridas S."/>
            <person name="Kuo A."/>
            <person name="Mondo S."/>
            <person name="Pangilinan J."/>
            <person name="Riley R."/>
            <person name="LaButti K."/>
            <person name="Andreopoulos B."/>
            <person name="Lipzen A."/>
            <person name="Chen C."/>
            <person name="Yan M."/>
            <person name="Daum C."/>
            <person name="Ng V."/>
            <person name="Clum A."/>
            <person name="Steindorff A."/>
            <person name="Ohm R.A."/>
            <person name="Martin F."/>
            <person name="Silar P."/>
            <person name="Natvig D.O."/>
            <person name="Lalanne C."/>
            <person name="Gautier V."/>
            <person name="Ament-Velasquez S.L."/>
            <person name="Kruys A."/>
            <person name="Hutchinson M.I."/>
            <person name="Powell A.J."/>
            <person name="Barry K."/>
            <person name="Miller A.N."/>
            <person name="Grigoriev I.V."/>
            <person name="Debuchy R."/>
            <person name="Gladieux P."/>
            <person name="Hiltunen Thoren M."/>
            <person name="Johannesson H."/>
        </authorList>
    </citation>
    <scope>NUCLEOTIDE SEQUENCE</scope>
    <source>
        <strain evidence="1">PSN293</strain>
    </source>
</reference>
<dbReference type="Proteomes" id="UP001301769">
    <property type="component" value="Unassembled WGS sequence"/>
</dbReference>
<proteinExistence type="predicted"/>
<protein>
    <submittedName>
        <fullName evidence="1">Uncharacterized protein</fullName>
    </submittedName>
</protein>
<reference evidence="1" key="2">
    <citation type="submission" date="2023-05" db="EMBL/GenBank/DDBJ databases">
        <authorList>
            <consortium name="Lawrence Berkeley National Laboratory"/>
            <person name="Steindorff A."/>
            <person name="Hensen N."/>
            <person name="Bonometti L."/>
            <person name="Westerberg I."/>
            <person name="Brannstrom I.O."/>
            <person name="Guillou S."/>
            <person name="Cros-Aarteil S."/>
            <person name="Calhoun S."/>
            <person name="Haridas S."/>
            <person name="Kuo A."/>
            <person name="Mondo S."/>
            <person name="Pangilinan J."/>
            <person name="Riley R."/>
            <person name="Labutti K."/>
            <person name="Andreopoulos B."/>
            <person name="Lipzen A."/>
            <person name="Chen C."/>
            <person name="Yanf M."/>
            <person name="Daum C."/>
            <person name="Ng V."/>
            <person name="Clum A."/>
            <person name="Ohm R."/>
            <person name="Martin F."/>
            <person name="Silar P."/>
            <person name="Natvig D."/>
            <person name="Lalanne C."/>
            <person name="Gautier V."/>
            <person name="Ament-Velasquez S.L."/>
            <person name="Kruys A."/>
            <person name="Hutchinson M.I."/>
            <person name="Powell A.J."/>
            <person name="Barry K."/>
            <person name="Miller A.N."/>
            <person name="Grigoriev I.V."/>
            <person name="Debuchy R."/>
            <person name="Gladieux P."/>
            <person name="Thoren M.H."/>
            <person name="Johannesson H."/>
        </authorList>
    </citation>
    <scope>NUCLEOTIDE SEQUENCE</scope>
    <source>
        <strain evidence="1">PSN293</strain>
    </source>
</reference>
<accession>A0AAN7B3C5</accession>
<dbReference type="AlphaFoldDB" id="A0AAN7B3C5"/>
<organism evidence="1 2">
    <name type="scientific">Rhypophila decipiens</name>
    <dbReference type="NCBI Taxonomy" id="261697"/>
    <lineage>
        <taxon>Eukaryota</taxon>
        <taxon>Fungi</taxon>
        <taxon>Dikarya</taxon>
        <taxon>Ascomycota</taxon>
        <taxon>Pezizomycotina</taxon>
        <taxon>Sordariomycetes</taxon>
        <taxon>Sordariomycetidae</taxon>
        <taxon>Sordariales</taxon>
        <taxon>Naviculisporaceae</taxon>
        <taxon>Rhypophila</taxon>
    </lineage>
</organism>
<sequence length="134" mass="15093">MFASKIVRRTNLSQAGRQYRPSADLRSSIRQRRSFGNKTNQYDPGLGGPGGQEIYPYSKAYHREYALETGIGVLLSGVALYYLKRFERFRDSISPRPVGKATILVHDDSKGVLDDVKMVRPEDLGKIRGMTGRL</sequence>
<name>A0AAN7B3C5_9PEZI</name>
<comment type="caution">
    <text evidence="1">The sequence shown here is derived from an EMBL/GenBank/DDBJ whole genome shotgun (WGS) entry which is preliminary data.</text>
</comment>
<dbReference type="EMBL" id="MU858230">
    <property type="protein sequence ID" value="KAK4208749.1"/>
    <property type="molecule type" value="Genomic_DNA"/>
</dbReference>